<dbReference type="RefSeq" id="WP_126139641.1">
    <property type="nucleotide sequence ID" value="NZ_RXHU01000011.1"/>
</dbReference>
<feature type="domain" description="Immunity MXAN-0049 protein" evidence="1">
    <location>
        <begin position="92"/>
        <end position="184"/>
    </location>
</feature>
<sequence length="189" mass="21444">MKVYILGAEIEKYDTLTFDDANSSVAIVNKLRRRPTSALENWKPLKIKDAIIRGEKSVFHPELLLPVISESAARIIKDTCLNYVELLPLEHEVDEYWMLNFPVLLDCIDGVGSDFSTYSDGGVNEYKKIAFKYNVINKSSATIFRASFHDMPNVSTGQTFVTDIFKNKVEEYGLKGFHFFEVGDSDQGE</sequence>
<accession>A0A430JJL4</accession>
<dbReference type="OrthoDB" id="2875619at2"/>
<comment type="caution">
    <text evidence="2">The sequence shown here is derived from an EMBL/GenBank/DDBJ whole genome shotgun (WGS) entry which is preliminary data.</text>
</comment>
<evidence type="ECO:0000313" key="3">
    <source>
        <dbReference type="Proteomes" id="UP000276128"/>
    </source>
</evidence>
<reference evidence="2 3" key="1">
    <citation type="submission" date="2018-12" db="EMBL/GenBank/DDBJ databases">
        <title>Bacillus ochoae sp. nov., Paenibacillus whitsoniae sp. nov., Paenibacillus spiritus sp. nov. Isolated from the Mars Exploration Rover during spacecraft assembly.</title>
        <authorList>
            <person name="Seuylemezian A."/>
            <person name="Vaishampayan P."/>
        </authorList>
    </citation>
    <scope>NUCLEOTIDE SEQUENCE [LARGE SCALE GENOMIC DNA]</scope>
    <source>
        <strain evidence="2 3">MER 54</strain>
    </source>
</reference>
<dbReference type="InterPro" id="IPR012433">
    <property type="entry name" value="Imm11"/>
</dbReference>
<organism evidence="2 3">
    <name type="scientific">Paenibacillus whitsoniae</name>
    <dbReference type="NCBI Taxonomy" id="2496558"/>
    <lineage>
        <taxon>Bacteria</taxon>
        <taxon>Bacillati</taxon>
        <taxon>Bacillota</taxon>
        <taxon>Bacilli</taxon>
        <taxon>Bacillales</taxon>
        <taxon>Paenibacillaceae</taxon>
        <taxon>Paenibacillus</taxon>
    </lineage>
</organism>
<protein>
    <recommendedName>
        <fullName evidence="1">Immunity MXAN-0049 protein domain-containing protein</fullName>
    </recommendedName>
</protein>
<keyword evidence="3" id="KW-1185">Reference proteome</keyword>
<dbReference type="Proteomes" id="UP000276128">
    <property type="component" value="Unassembled WGS sequence"/>
</dbReference>
<evidence type="ECO:0000313" key="2">
    <source>
        <dbReference type="EMBL" id="RTE11190.1"/>
    </source>
</evidence>
<dbReference type="Pfam" id="PF07791">
    <property type="entry name" value="Imm11"/>
    <property type="match status" value="1"/>
</dbReference>
<dbReference type="AlphaFoldDB" id="A0A430JJL4"/>
<name>A0A430JJL4_9BACL</name>
<dbReference type="EMBL" id="RXHU01000011">
    <property type="protein sequence ID" value="RTE11190.1"/>
    <property type="molecule type" value="Genomic_DNA"/>
</dbReference>
<evidence type="ECO:0000259" key="1">
    <source>
        <dbReference type="Pfam" id="PF07791"/>
    </source>
</evidence>
<proteinExistence type="predicted"/>
<gene>
    <name evidence="2" type="ORF">EJQ19_02560</name>
</gene>